<sequence>KIAETEGTLDSLDWINTLTGFVIPFGFVAVPLIELSMHRLGTMWTVQLTTLIGVVYNVLQLVPSLHVQLVTVVLFAAWRAFLYSTISAFNGEIFGVKTMGRIMGLCFVFSGLTNMLTGPLVNSAVDSDNFTQLLIEGVAITIPLPVLFFILQRRRSQRSEARAPLTDVEPSPPVSRTNSRRKSLVIDPLGGMSITRARSAQAFDDNMEEQDGAGLANGGGASMQPF</sequence>
<protein>
    <submittedName>
        <fullName evidence="10">FMP42 protein</fullName>
    </submittedName>
</protein>
<feature type="transmembrane region" description="Helical" evidence="9">
    <location>
        <begin position="65"/>
        <end position="82"/>
    </location>
</feature>
<evidence type="ECO:0000256" key="6">
    <source>
        <dbReference type="ARBA" id="ARBA00022989"/>
    </source>
</evidence>
<dbReference type="GO" id="GO:0006865">
    <property type="term" value="P:amino acid transport"/>
    <property type="evidence" value="ECO:0007669"/>
    <property type="project" value="UniProtKB-KW"/>
</dbReference>
<dbReference type="Proteomes" id="UP000649617">
    <property type="component" value="Unassembled WGS sequence"/>
</dbReference>
<comment type="caution">
    <text evidence="10">The sequence shown here is derived from an EMBL/GenBank/DDBJ whole genome shotgun (WGS) entry which is preliminary data.</text>
</comment>
<evidence type="ECO:0000256" key="8">
    <source>
        <dbReference type="SAM" id="MobiDB-lite"/>
    </source>
</evidence>
<dbReference type="AlphaFoldDB" id="A0A812W644"/>
<feature type="region of interest" description="Disordered" evidence="8">
    <location>
        <begin position="160"/>
        <end position="182"/>
    </location>
</feature>
<feature type="transmembrane region" description="Helical" evidence="9">
    <location>
        <begin position="40"/>
        <end position="59"/>
    </location>
</feature>
<keyword evidence="3" id="KW-0813">Transport</keyword>
<organism evidence="10 11">
    <name type="scientific">Symbiodinium pilosum</name>
    <name type="common">Dinoflagellate</name>
    <dbReference type="NCBI Taxonomy" id="2952"/>
    <lineage>
        <taxon>Eukaryota</taxon>
        <taxon>Sar</taxon>
        <taxon>Alveolata</taxon>
        <taxon>Dinophyceae</taxon>
        <taxon>Suessiales</taxon>
        <taxon>Symbiodiniaceae</taxon>
        <taxon>Symbiodinium</taxon>
    </lineage>
</organism>
<keyword evidence="4 9" id="KW-0812">Transmembrane</keyword>
<evidence type="ECO:0000256" key="7">
    <source>
        <dbReference type="ARBA" id="ARBA00023136"/>
    </source>
</evidence>
<evidence type="ECO:0000256" key="9">
    <source>
        <dbReference type="SAM" id="Phobius"/>
    </source>
</evidence>
<comment type="subcellular location">
    <subcellularLocation>
        <location evidence="1">Membrane</location>
        <topology evidence="1">Multi-pass membrane protein</topology>
    </subcellularLocation>
</comment>
<evidence type="ECO:0000313" key="10">
    <source>
        <dbReference type="EMBL" id="CAE7660051.1"/>
    </source>
</evidence>
<evidence type="ECO:0000313" key="11">
    <source>
        <dbReference type="Proteomes" id="UP000649617"/>
    </source>
</evidence>
<evidence type="ECO:0000256" key="1">
    <source>
        <dbReference type="ARBA" id="ARBA00004141"/>
    </source>
</evidence>
<evidence type="ECO:0000256" key="4">
    <source>
        <dbReference type="ARBA" id="ARBA00022692"/>
    </source>
</evidence>
<feature type="transmembrane region" description="Helical" evidence="9">
    <location>
        <begin position="14"/>
        <end position="33"/>
    </location>
</feature>
<name>A0A812W644_SYMPI</name>
<keyword evidence="6 9" id="KW-1133">Transmembrane helix</keyword>
<keyword evidence="5" id="KW-0029">Amino-acid transport</keyword>
<feature type="non-terminal residue" evidence="10">
    <location>
        <position position="1"/>
    </location>
</feature>
<dbReference type="PANTHER" id="PTHR20772">
    <property type="entry name" value="PROTEIN FMP42"/>
    <property type="match status" value="1"/>
</dbReference>
<dbReference type="SUPFAM" id="SSF103473">
    <property type="entry name" value="MFS general substrate transporter"/>
    <property type="match status" value="1"/>
</dbReference>
<dbReference type="InterPro" id="IPR036259">
    <property type="entry name" value="MFS_trans_sf"/>
</dbReference>
<proteinExistence type="inferred from homology"/>
<accession>A0A812W644</accession>
<dbReference type="PANTHER" id="PTHR20772:SF2">
    <property type="entry name" value="PROTEIN FMP42"/>
    <property type="match status" value="1"/>
</dbReference>
<feature type="transmembrane region" description="Helical" evidence="9">
    <location>
        <begin position="102"/>
        <end position="121"/>
    </location>
</feature>
<dbReference type="GO" id="GO:0016020">
    <property type="term" value="C:membrane"/>
    <property type="evidence" value="ECO:0007669"/>
    <property type="project" value="UniProtKB-SubCell"/>
</dbReference>
<gene>
    <name evidence="10" type="primary">FMP42</name>
    <name evidence="10" type="ORF">SPIL2461_LOCUS17873</name>
</gene>
<dbReference type="OrthoDB" id="72875at2759"/>
<dbReference type="InterPro" id="IPR052599">
    <property type="entry name" value="SLC43A_AATransporter"/>
</dbReference>
<comment type="similarity">
    <text evidence="2">Belongs to the SLC43A transporter (TC 2.A.1.44) family.</text>
</comment>
<keyword evidence="11" id="KW-1185">Reference proteome</keyword>
<evidence type="ECO:0000256" key="5">
    <source>
        <dbReference type="ARBA" id="ARBA00022970"/>
    </source>
</evidence>
<feature type="transmembrane region" description="Helical" evidence="9">
    <location>
        <begin position="133"/>
        <end position="151"/>
    </location>
</feature>
<dbReference type="EMBL" id="CAJNIZ010043425">
    <property type="protein sequence ID" value="CAE7660051.1"/>
    <property type="molecule type" value="Genomic_DNA"/>
</dbReference>
<dbReference type="Gene3D" id="1.20.1250.20">
    <property type="entry name" value="MFS general substrate transporter like domains"/>
    <property type="match status" value="1"/>
</dbReference>
<reference evidence="10" key="1">
    <citation type="submission" date="2021-02" db="EMBL/GenBank/DDBJ databases">
        <authorList>
            <person name="Dougan E. K."/>
            <person name="Rhodes N."/>
            <person name="Thang M."/>
            <person name="Chan C."/>
        </authorList>
    </citation>
    <scope>NUCLEOTIDE SEQUENCE</scope>
</reference>
<evidence type="ECO:0000256" key="2">
    <source>
        <dbReference type="ARBA" id="ARBA00006595"/>
    </source>
</evidence>
<keyword evidence="7 9" id="KW-0472">Membrane</keyword>
<evidence type="ECO:0000256" key="3">
    <source>
        <dbReference type="ARBA" id="ARBA00022448"/>
    </source>
</evidence>